<feature type="compositionally biased region" description="Polar residues" evidence="1">
    <location>
        <begin position="56"/>
        <end position="65"/>
    </location>
</feature>
<dbReference type="OrthoDB" id="10322647at2759"/>
<comment type="caution">
    <text evidence="2">The sequence shown here is derived from an EMBL/GenBank/DDBJ whole genome shotgun (WGS) entry which is preliminary data.</text>
</comment>
<name>A0A0G2FPR0_9PEZI</name>
<accession>A0A0G2FPR0</accession>
<evidence type="ECO:0000313" key="2">
    <source>
        <dbReference type="EMBL" id="KKY36317.1"/>
    </source>
</evidence>
<reference evidence="2 3" key="2">
    <citation type="submission" date="2015-05" db="EMBL/GenBank/DDBJ databases">
        <authorList>
            <person name="Morales-Cruz A."/>
            <person name="Amrine K.C."/>
            <person name="Cantu D."/>
        </authorList>
    </citation>
    <scope>NUCLEOTIDE SEQUENCE [LARGE SCALE GENOMIC DNA]</scope>
    <source>
        <strain evidence="2">DA912</strain>
    </source>
</reference>
<dbReference type="EMBL" id="LCUC01000133">
    <property type="protein sequence ID" value="KKY36317.1"/>
    <property type="molecule type" value="Genomic_DNA"/>
</dbReference>
<sequence>MAYLNTVIKRATGGPRLSYLCGAATARTAVIAPTASRTFGSESNSKWDDVPRTATGEVQKQTNFASEVGKKMQEVAPGGDPAESASSGKGEQPKQERDKGGSK</sequence>
<feature type="compositionally biased region" description="Basic and acidic residues" evidence="1">
    <location>
        <begin position="91"/>
        <end position="103"/>
    </location>
</feature>
<organism evidence="2 3">
    <name type="scientific">Diaporthe ampelina</name>
    <dbReference type="NCBI Taxonomy" id="1214573"/>
    <lineage>
        <taxon>Eukaryota</taxon>
        <taxon>Fungi</taxon>
        <taxon>Dikarya</taxon>
        <taxon>Ascomycota</taxon>
        <taxon>Pezizomycotina</taxon>
        <taxon>Sordariomycetes</taxon>
        <taxon>Sordariomycetidae</taxon>
        <taxon>Diaporthales</taxon>
        <taxon>Diaporthaceae</taxon>
        <taxon>Diaporthe</taxon>
    </lineage>
</organism>
<dbReference type="Proteomes" id="UP000034680">
    <property type="component" value="Unassembled WGS sequence"/>
</dbReference>
<evidence type="ECO:0000256" key="1">
    <source>
        <dbReference type="SAM" id="MobiDB-lite"/>
    </source>
</evidence>
<evidence type="ECO:0000313" key="3">
    <source>
        <dbReference type="Proteomes" id="UP000034680"/>
    </source>
</evidence>
<gene>
    <name evidence="2" type="ORF">UCDDA912_g03761</name>
</gene>
<protein>
    <submittedName>
        <fullName evidence="2">Uncharacterized protein</fullName>
    </submittedName>
</protein>
<reference evidence="2 3" key="1">
    <citation type="submission" date="2015-05" db="EMBL/GenBank/DDBJ databases">
        <title>Distinctive expansion of gene families associated with plant cell wall degradation and secondary metabolism in the genomes of grapevine trunk pathogens.</title>
        <authorList>
            <person name="Lawrence D.P."/>
            <person name="Travadon R."/>
            <person name="Rolshausen P.E."/>
            <person name="Baumgartner K."/>
        </authorList>
    </citation>
    <scope>NUCLEOTIDE SEQUENCE [LARGE SCALE GENOMIC DNA]</scope>
    <source>
        <strain evidence="2">DA912</strain>
    </source>
</reference>
<dbReference type="AlphaFoldDB" id="A0A0G2FPR0"/>
<feature type="region of interest" description="Disordered" evidence="1">
    <location>
        <begin position="38"/>
        <end position="103"/>
    </location>
</feature>
<proteinExistence type="predicted"/>
<keyword evidence="3" id="KW-1185">Reference proteome</keyword>